<proteinExistence type="inferred from homology"/>
<accession>Q7NMR5</accession>
<dbReference type="OrthoDB" id="9807778at2"/>
<evidence type="ECO:0000259" key="10">
    <source>
        <dbReference type="Pfam" id="PF00535"/>
    </source>
</evidence>
<dbReference type="InterPro" id="IPR029044">
    <property type="entry name" value="Nucleotide-diphossugar_trans"/>
</dbReference>
<dbReference type="InterPro" id="IPR050256">
    <property type="entry name" value="Glycosyltransferase_2"/>
</dbReference>
<evidence type="ECO:0000256" key="9">
    <source>
        <dbReference type="SAM" id="Phobius"/>
    </source>
</evidence>
<dbReference type="Gene3D" id="3.90.550.10">
    <property type="entry name" value="Spore Coat Polysaccharide Biosynthesis Protein SpsA, Chain A"/>
    <property type="match status" value="1"/>
</dbReference>
<comment type="subcellular location">
    <subcellularLocation>
        <location evidence="1">Cell membrane</location>
        <topology evidence="1">Multi-pass membrane protein</topology>
    </subcellularLocation>
</comment>
<dbReference type="InParanoid" id="Q7NMR5"/>
<evidence type="ECO:0000256" key="2">
    <source>
        <dbReference type="ARBA" id="ARBA00022475"/>
    </source>
</evidence>
<evidence type="ECO:0000313" key="11">
    <source>
        <dbReference type="EMBL" id="BAC88641.1"/>
    </source>
</evidence>
<evidence type="ECO:0000256" key="4">
    <source>
        <dbReference type="ARBA" id="ARBA00022679"/>
    </source>
</evidence>
<name>Q7NMR5_GLOVI</name>
<dbReference type="EnsemblBacteria" id="BAC88641">
    <property type="protein sequence ID" value="BAC88641"/>
    <property type="gene ID" value="BAC88641"/>
</dbReference>
<dbReference type="KEGG" id="gvi:gll0700"/>
<keyword evidence="2" id="KW-1003">Cell membrane</keyword>
<organism evidence="11 12">
    <name type="scientific">Gloeobacter violaceus (strain ATCC 29082 / PCC 7421)</name>
    <dbReference type="NCBI Taxonomy" id="251221"/>
    <lineage>
        <taxon>Bacteria</taxon>
        <taxon>Bacillati</taxon>
        <taxon>Cyanobacteriota</taxon>
        <taxon>Cyanophyceae</taxon>
        <taxon>Gloeobacterales</taxon>
        <taxon>Gloeobacteraceae</taxon>
        <taxon>Gloeobacter</taxon>
    </lineage>
</organism>
<evidence type="ECO:0000256" key="6">
    <source>
        <dbReference type="ARBA" id="ARBA00022989"/>
    </source>
</evidence>
<dbReference type="GO" id="GO:0005886">
    <property type="term" value="C:plasma membrane"/>
    <property type="evidence" value="ECO:0000318"/>
    <property type="project" value="GO_Central"/>
</dbReference>
<evidence type="ECO:0000256" key="8">
    <source>
        <dbReference type="ARBA" id="ARBA00038152"/>
    </source>
</evidence>
<dbReference type="EMBL" id="BA000045">
    <property type="protein sequence ID" value="BAC88641.1"/>
    <property type="molecule type" value="Genomic_DNA"/>
</dbReference>
<dbReference type="eggNOG" id="COG0463">
    <property type="taxonomic scope" value="Bacteria"/>
</dbReference>
<dbReference type="Pfam" id="PF00535">
    <property type="entry name" value="Glycos_transf_2"/>
    <property type="match status" value="1"/>
</dbReference>
<comment type="similarity">
    <text evidence="8">Belongs to the glycosyltransferase 2 family. GtrB subfamily.</text>
</comment>
<dbReference type="GO" id="GO:0016757">
    <property type="term" value="F:glycosyltransferase activity"/>
    <property type="evidence" value="ECO:0007669"/>
    <property type="project" value="UniProtKB-KW"/>
</dbReference>
<dbReference type="Proteomes" id="UP000000557">
    <property type="component" value="Chromosome"/>
</dbReference>
<keyword evidence="12" id="KW-1185">Reference proteome</keyword>
<dbReference type="RefSeq" id="WP_011140702.1">
    <property type="nucleotide sequence ID" value="NC_005125.1"/>
</dbReference>
<dbReference type="FunFam" id="3.90.550.10:FF:000079">
    <property type="entry name" value="Probable glycosyl transferase"/>
    <property type="match status" value="1"/>
</dbReference>
<keyword evidence="7 9" id="KW-0472">Membrane</keyword>
<protein>
    <submittedName>
        <fullName evidence="11">Gll0700 protein</fullName>
    </submittedName>
</protein>
<dbReference type="CDD" id="cd04187">
    <property type="entry name" value="DPM1_like_bac"/>
    <property type="match status" value="1"/>
</dbReference>
<sequence length="326" mass="36519">MPQSISVVVPVFNEQENLPQLYRRLTAVLSGLGGSYEIIFVDDASSDRTPHLVRQFIQADPRVRLLSFSRNFGHQVAVTAGLNFTGGEAVVIMDGDLQDPPELLPRLLDQWRAGFKVVFARRTQRGREPASKRLFAFLYYRLLQRLAEVQMPVDSGDFCLLDRQIVDLLNAMPERNRYLRGLRSWVGFDQAEVTFERPARLAGEPKYTFTKSLALALDGLVSFSRLPLRLATWLGFFTGFLALIMVGLVIYWRFFTASPLNGFGALAAAVFFIGAVQLITVGILGEYVGRIYEEIKNRPLYILKDAQGFERPVPGRVGNAPSSNGP</sequence>
<dbReference type="AlphaFoldDB" id="Q7NMR5"/>
<keyword evidence="3" id="KW-0328">Glycosyltransferase</keyword>
<keyword evidence="6 9" id="KW-1133">Transmembrane helix</keyword>
<dbReference type="InterPro" id="IPR001173">
    <property type="entry name" value="Glyco_trans_2-like"/>
</dbReference>
<dbReference type="FunCoup" id="Q7NMR5">
    <property type="interactions" value="3"/>
</dbReference>
<feature type="transmembrane region" description="Helical" evidence="9">
    <location>
        <begin position="264"/>
        <end position="288"/>
    </location>
</feature>
<feature type="domain" description="Glycosyltransferase 2-like" evidence="10">
    <location>
        <begin position="6"/>
        <end position="166"/>
    </location>
</feature>
<evidence type="ECO:0000256" key="3">
    <source>
        <dbReference type="ARBA" id="ARBA00022676"/>
    </source>
</evidence>
<keyword evidence="4" id="KW-0808">Transferase</keyword>
<evidence type="ECO:0000313" key="12">
    <source>
        <dbReference type="Proteomes" id="UP000000557"/>
    </source>
</evidence>
<feature type="transmembrane region" description="Helical" evidence="9">
    <location>
        <begin position="230"/>
        <end position="252"/>
    </location>
</feature>
<evidence type="ECO:0000256" key="5">
    <source>
        <dbReference type="ARBA" id="ARBA00022692"/>
    </source>
</evidence>
<dbReference type="CAZy" id="GT2">
    <property type="family name" value="Glycosyltransferase Family 2"/>
</dbReference>
<reference evidence="11 12" key="1">
    <citation type="journal article" date="2003" name="DNA Res.">
        <title>Complete genome structure of Gloeobacter violaceus PCC 7421, a cyanobacterium that lacks thylakoids.</title>
        <authorList>
            <person name="Nakamura Y."/>
            <person name="Kaneko T."/>
            <person name="Sato S."/>
            <person name="Mimuro M."/>
            <person name="Miyashita H."/>
            <person name="Tsuchiya T."/>
            <person name="Sasamoto S."/>
            <person name="Watanabe A."/>
            <person name="Kawashima K."/>
            <person name="Kishida Y."/>
            <person name="Kiyokawa C."/>
            <person name="Kohara M."/>
            <person name="Matsumoto M."/>
            <person name="Matsuno A."/>
            <person name="Nakazaki N."/>
            <person name="Shimpo S."/>
            <person name="Takeuchi C."/>
            <person name="Yamada M."/>
            <person name="Tabata S."/>
        </authorList>
    </citation>
    <scope>NUCLEOTIDE SEQUENCE [LARGE SCALE GENOMIC DNA]</scope>
    <source>
        <strain evidence="12">ATCC 29082 / PCC 7421</strain>
    </source>
</reference>
<reference evidence="11 12" key="2">
    <citation type="journal article" date="2003" name="DNA Res.">
        <title>Complete genome structure of Gloeobacter violaceus PCC 7421, a cyanobacterium that lacks thylakoids (supplement).</title>
        <authorList>
            <person name="Nakamura Y."/>
            <person name="Kaneko T."/>
            <person name="Sato S."/>
            <person name="Mimuro M."/>
            <person name="Miyashita H."/>
            <person name="Tsuchiya T."/>
            <person name="Sasamoto S."/>
            <person name="Watanabe A."/>
            <person name="Kawashima K."/>
            <person name="Kishida Y."/>
            <person name="Kiyokawa C."/>
            <person name="Kohara M."/>
            <person name="Matsumoto M."/>
            <person name="Matsuno A."/>
            <person name="Nakazaki N."/>
            <person name="Shimpo S."/>
            <person name="Takeuchi C."/>
            <person name="Yamada M."/>
            <person name="Tabata S."/>
        </authorList>
    </citation>
    <scope>NUCLEOTIDE SEQUENCE [LARGE SCALE GENOMIC DNA]</scope>
    <source>
        <strain evidence="12">ATCC 29082 / PCC 7421</strain>
    </source>
</reference>
<evidence type="ECO:0000256" key="1">
    <source>
        <dbReference type="ARBA" id="ARBA00004651"/>
    </source>
</evidence>
<evidence type="ECO:0000256" key="7">
    <source>
        <dbReference type="ARBA" id="ARBA00023136"/>
    </source>
</evidence>
<dbReference type="HOGENOM" id="CLU_033536_0_1_3"/>
<gene>
    <name evidence="11" type="ordered locus">gll0700</name>
</gene>
<dbReference type="SUPFAM" id="SSF53448">
    <property type="entry name" value="Nucleotide-diphospho-sugar transferases"/>
    <property type="match status" value="1"/>
</dbReference>
<dbReference type="PANTHER" id="PTHR48090">
    <property type="entry name" value="UNDECAPRENYL-PHOSPHATE 4-DEOXY-4-FORMAMIDO-L-ARABINOSE TRANSFERASE-RELATED"/>
    <property type="match status" value="1"/>
</dbReference>
<dbReference type="PhylomeDB" id="Q7NMR5"/>
<keyword evidence="5 9" id="KW-0812">Transmembrane</keyword>
<dbReference type="STRING" id="251221.gene:10758176"/>
<dbReference type="PANTHER" id="PTHR48090:SF1">
    <property type="entry name" value="PROPHAGE BACTOPRENOL GLUCOSYL TRANSFERASE HOMOLOG"/>
    <property type="match status" value="1"/>
</dbReference>